<gene>
    <name evidence="1" type="ORF">JYZ213_LOCUS30054</name>
    <name evidence="2" type="ORF">OXD698_LOCUS37063</name>
</gene>
<name>A0A819WU73_9BILA</name>
<organism evidence="2 3">
    <name type="scientific">Adineta steineri</name>
    <dbReference type="NCBI Taxonomy" id="433720"/>
    <lineage>
        <taxon>Eukaryota</taxon>
        <taxon>Metazoa</taxon>
        <taxon>Spiralia</taxon>
        <taxon>Gnathifera</taxon>
        <taxon>Rotifera</taxon>
        <taxon>Eurotatoria</taxon>
        <taxon>Bdelloidea</taxon>
        <taxon>Adinetida</taxon>
        <taxon>Adinetidae</taxon>
        <taxon>Adineta</taxon>
    </lineage>
</organism>
<reference evidence="2" key="1">
    <citation type="submission" date="2021-02" db="EMBL/GenBank/DDBJ databases">
        <authorList>
            <person name="Nowell W R."/>
        </authorList>
    </citation>
    <scope>NUCLEOTIDE SEQUENCE</scope>
</reference>
<evidence type="ECO:0000313" key="3">
    <source>
        <dbReference type="Proteomes" id="UP000663844"/>
    </source>
</evidence>
<comment type="caution">
    <text evidence="2">The sequence shown here is derived from an EMBL/GenBank/DDBJ whole genome shotgun (WGS) entry which is preliminary data.</text>
</comment>
<dbReference type="Proteomes" id="UP000663844">
    <property type="component" value="Unassembled WGS sequence"/>
</dbReference>
<protein>
    <submittedName>
        <fullName evidence="2">Uncharacterized protein</fullName>
    </submittedName>
</protein>
<dbReference type="EMBL" id="CAJNOG010000472">
    <property type="protein sequence ID" value="CAF1259167.1"/>
    <property type="molecule type" value="Genomic_DNA"/>
</dbReference>
<dbReference type="AlphaFoldDB" id="A0A819WU73"/>
<evidence type="ECO:0000313" key="1">
    <source>
        <dbReference type="EMBL" id="CAF1259167.1"/>
    </source>
</evidence>
<proteinExistence type="predicted"/>
<sequence length="91" mass="10964">MLYKNIDNTKYQVTQVLNIYGDYLKIKNDNLIDGEKEIELLECIEKTTDNHNHENERPRINFKWVILTGCGIWYRKLDLYEKAVGYFEKVF</sequence>
<dbReference type="EMBL" id="CAJOAZ010006362">
    <property type="protein sequence ID" value="CAF4131926.1"/>
    <property type="molecule type" value="Genomic_DNA"/>
</dbReference>
<evidence type="ECO:0000313" key="2">
    <source>
        <dbReference type="EMBL" id="CAF4131926.1"/>
    </source>
</evidence>
<dbReference type="Proteomes" id="UP000663845">
    <property type="component" value="Unassembled WGS sequence"/>
</dbReference>
<accession>A0A819WU73</accession>